<keyword evidence="6 8" id="KW-0472">Membrane</keyword>
<feature type="transmembrane region" description="Helical" evidence="8">
    <location>
        <begin position="338"/>
        <end position="356"/>
    </location>
</feature>
<dbReference type="InterPro" id="IPR035952">
    <property type="entry name" value="Rhomboid-like_sf"/>
</dbReference>
<evidence type="ECO:0000256" key="7">
    <source>
        <dbReference type="SAM" id="MobiDB-lite"/>
    </source>
</evidence>
<dbReference type="SUPFAM" id="SSF144091">
    <property type="entry name" value="Rhomboid-like"/>
    <property type="match status" value="1"/>
</dbReference>
<feature type="domain" description="Peptidase S54 rhomboid" evidence="9">
    <location>
        <begin position="177"/>
        <end position="354"/>
    </location>
</feature>
<dbReference type="EMBL" id="CP119877">
    <property type="protein sequence ID" value="WFD33844.1"/>
    <property type="molecule type" value="Genomic_DNA"/>
</dbReference>
<keyword evidence="4 10" id="KW-0378">Hydrolase</keyword>
<evidence type="ECO:0000256" key="1">
    <source>
        <dbReference type="ARBA" id="ARBA00004141"/>
    </source>
</evidence>
<feature type="transmembrane region" description="Helical" evidence="8">
    <location>
        <begin position="30"/>
        <end position="48"/>
    </location>
</feature>
<dbReference type="Proteomes" id="UP001219933">
    <property type="component" value="Chromosome 1"/>
</dbReference>
<comment type="similarity">
    <text evidence="2">Belongs to the peptidase S54 family.</text>
</comment>
<protein>
    <submittedName>
        <fullName evidence="10">Rhomboid protease</fullName>
        <ecNumber evidence="10">3.4.21.105</ecNumber>
    </submittedName>
</protein>
<dbReference type="GO" id="GO:0004252">
    <property type="term" value="F:serine-type endopeptidase activity"/>
    <property type="evidence" value="ECO:0007669"/>
    <property type="project" value="InterPro"/>
</dbReference>
<evidence type="ECO:0000259" key="9">
    <source>
        <dbReference type="Pfam" id="PF01694"/>
    </source>
</evidence>
<evidence type="ECO:0000256" key="2">
    <source>
        <dbReference type="ARBA" id="ARBA00009045"/>
    </source>
</evidence>
<proteinExistence type="inferred from homology"/>
<dbReference type="InterPro" id="IPR050925">
    <property type="entry name" value="Rhomboid_protease_S54"/>
</dbReference>
<evidence type="ECO:0000313" key="11">
    <source>
        <dbReference type="Proteomes" id="UP001219933"/>
    </source>
</evidence>
<dbReference type="GO" id="GO:0006465">
    <property type="term" value="P:signal peptide processing"/>
    <property type="evidence" value="ECO:0007669"/>
    <property type="project" value="TreeGrafter"/>
</dbReference>
<evidence type="ECO:0000256" key="4">
    <source>
        <dbReference type="ARBA" id="ARBA00022801"/>
    </source>
</evidence>
<dbReference type="GO" id="GO:0016020">
    <property type="term" value="C:membrane"/>
    <property type="evidence" value="ECO:0007669"/>
    <property type="project" value="UniProtKB-SubCell"/>
</dbReference>
<dbReference type="Pfam" id="PF01694">
    <property type="entry name" value="Rhomboid"/>
    <property type="match status" value="1"/>
</dbReference>
<gene>
    <name evidence="10" type="ORF">MCUN1_000667</name>
</gene>
<dbReference type="Gene3D" id="1.20.1540.10">
    <property type="entry name" value="Rhomboid-like"/>
    <property type="match status" value="1"/>
</dbReference>
<reference evidence="10" key="1">
    <citation type="submission" date="2023-03" db="EMBL/GenBank/DDBJ databases">
        <title>Mating type loci evolution in Malassezia.</title>
        <authorList>
            <person name="Coelho M.A."/>
        </authorList>
    </citation>
    <scope>NUCLEOTIDE SEQUENCE</scope>
    <source>
        <strain evidence="10">CBS 11721</strain>
    </source>
</reference>
<dbReference type="AlphaFoldDB" id="A0AAF0ES40"/>
<evidence type="ECO:0000256" key="3">
    <source>
        <dbReference type="ARBA" id="ARBA00022692"/>
    </source>
</evidence>
<accession>A0AAF0ES40</accession>
<dbReference type="PANTHER" id="PTHR43731:SF14">
    <property type="entry name" value="PRESENILIN-ASSOCIATED RHOMBOID-LIKE PROTEIN, MITOCHONDRIAL"/>
    <property type="match status" value="1"/>
</dbReference>
<keyword evidence="11" id="KW-1185">Reference proteome</keyword>
<keyword evidence="10" id="KW-0645">Protease</keyword>
<feature type="region of interest" description="Disordered" evidence="7">
    <location>
        <begin position="1"/>
        <end position="25"/>
    </location>
</feature>
<evidence type="ECO:0000313" key="10">
    <source>
        <dbReference type="EMBL" id="WFD33844.1"/>
    </source>
</evidence>
<dbReference type="PANTHER" id="PTHR43731">
    <property type="entry name" value="RHOMBOID PROTEASE"/>
    <property type="match status" value="1"/>
</dbReference>
<keyword evidence="5 8" id="KW-1133">Transmembrane helix</keyword>
<dbReference type="InterPro" id="IPR022764">
    <property type="entry name" value="Peptidase_S54_rhomboid_dom"/>
</dbReference>
<name>A0AAF0ES40_9BASI</name>
<feature type="transmembrane region" description="Helical" evidence="8">
    <location>
        <begin position="198"/>
        <end position="216"/>
    </location>
</feature>
<feature type="transmembrane region" description="Helical" evidence="8">
    <location>
        <begin position="228"/>
        <end position="251"/>
    </location>
</feature>
<evidence type="ECO:0000256" key="8">
    <source>
        <dbReference type="SAM" id="Phobius"/>
    </source>
</evidence>
<sequence length="367" mass="39636">MSVRRASRVALKAPTPRPKPAGARLTPPNIGRAVAFFGGVSLVAYYVAATASTGQTRRLQAGTLDSPFNLGTFFAPRSTADERLAVAKTQDDAYKLGTFMQRLKRGMDAIGIPLDAQDSILRGYLWLSEGWLELPPSKKAVVPIIAVNACVFAAWHVPRLTPVVSRWFIHRACSPRVATMLTSVYSHRSLGHFALNNIALWSIGSAALTATTVSVWPHIPEASETPHFLAFFATAGTFAALTSHIVSAARFRALARHFGARWRTMARSKQAAILNIVGRGSLGSSGAVYAALVLTALAFPDASVSLVFLPMTAMPIQWGVAGMVAMDVVGLVRGWRTFDHAAHLGGAFFGILYYVWGPRVWEEAKPH</sequence>
<keyword evidence="3 8" id="KW-0812">Transmembrane</keyword>
<comment type="subcellular location">
    <subcellularLocation>
        <location evidence="1">Membrane</location>
        <topology evidence="1">Multi-pass membrane protein</topology>
    </subcellularLocation>
</comment>
<organism evidence="10 11">
    <name type="scientific">Malassezia cuniculi</name>
    <dbReference type="NCBI Taxonomy" id="948313"/>
    <lineage>
        <taxon>Eukaryota</taxon>
        <taxon>Fungi</taxon>
        <taxon>Dikarya</taxon>
        <taxon>Basidiomycota</taxon>
        <taxon>Ustilaginomycotina</taxon>
        <taxon>Malasseziomycetes</taxon>
        <taxon>Malasseziales</taxon>
        <taxon>Malasseziaceae</taxon>
        <taxon>Malassezia</taxon>
    </lineage>
</organism>
<feature type="transmembrane region" description="Helical" evidence="8">
    <location>
        <begin position="305"/>
        <end position="326"/>
    </location>
</feature>
<dbReference type="EC" id="3.4.21.105" evidence="10"/>
<evidence type="ECO:0000256" key="6">
    <source>
        <dbReference type="ARBA" id="ARBA00023136"/>
    </source>
</evidence>
<feature type="transmembrane region" description="Helical" evidence="8">
    <location>
        <begin position="272"/>
        <end position="299"/>
    </location>
</feature>
<evidence type="ECO:0000256" key="5">
    <source>
        <dbReference type="ARBA" id="ARBA00022989"/>
    </source>
</evidence>